<evidence type="ECO:0000313" key="3">
    <source>
        <dbReference type="Proteomes" id="UP000253498"/>
    </source>
</evidence>
<dbReference type="InterPro" id="IPR027872">
    <property type="entry name" value="DUF4428"/>
</dbReference>
<dbReference type="Pfam" id="PF14471">
    <property type="entry name" value="DUF4428"/>
    <property type="match status" value="1"/>
</dbReference>
<sequence length="101" mass="12034">MNFRNRSRNYLLLIYTKKLKKKYNQKQRNGVLLMNILKKADFCPLCGNKINLITNPKCKLKDGNFVCKKCVIELVGLWKKDQEELLELNITQIKEKYKNRV</sequence>
<dbReference type="EMBL" id="LESJ01000004">
    <property type="protein sequence ID" value="RBT69431.1"/>
    <property type="molecule type" value="Genomic_DNA"/>
</dbReference>
<dbReference type="RefSeq" id="WP_096710196.1">
    <property type="nucleotide sequence ID" value="NZ_JBFCRP010000004.1"/>
</dbReference>
<protein>
    <recommendedName>
        <fullName evidence="1">DUF4428 domain-containing protein</fullName>
    </recommendedName>
</protein>
<dbReference type="AlphaFoldDB" id="A0AB37IHT5"/>
<dbReference type="Proteomes" id="UP000253498">
    <property type="component" value="Unassembled WGS sequence"/>
</dbReference>
<organism evidence="2 3">
    <name type="scientific">Enterococcus hirae</name>
    <dbReference type="NCBI Taxonomy" id="1354"/>
    <lineage>
        <taxon>Bacteria</taxon>
        <taxon>Bacillati</taxon>
        <taxon>Bacillota</taxon>
        <taxon>Bacilli</taxon>
        <taxon>Lactobacillales</taxon>
        <taxon>Enterococcaceae</taxon>
        <taxon>Enterococcus</taxon>
    </lineage>
</organism>
<proteinExistence type="predicted"/>
<name>A0AB37IHT5_ENTHR</name>
<evidence type="ECO:0000259" key="1">
    <source>
        <dbReference type="Pfam" id="PF14471"/>
    </source>
</evidence>
<comment type="caution">
    <text evidence="2">The sequence shown here is derived from an EMBL/GenBank/DDBJ whole genome shotgun (WGS) entry which is preliminary data.</text>
</comment>
<feature type="domain" description="DUF4428" evidence="1">
    <location>
        <begin position="43"/>
        <end position="95"/>
    </location>
</feature>
<evidence type="ECO:0000313" key="2">
    <source>
        <dbReference type="EMBL" id="RBT69431.1"/>
    </source>
</evidence>
<reference evidence="2 3" key="1">
    <citation type="submission" date="2015-06" db="EMBL/GenBank/DDBJ databases">
        <title>The Genome Sequence of Enterococcus hirae 88EA1.</title>
        <authorList>
            <consortium name="The Broad Institute Genomics Platform"/>
            <consortium name="The Broad Institute Genome Sequencing Center for Infectious Disease"/>
            <person name="Earl A.M."/>
            <person name="Van Tyne D."/>
            <person name="Lebreton F."/>
            <person name="Saavedra J.T."/>
            <person name="Gilmore M.S."/>
            <person name="Manson McGuire A."/>
            <person name="Clock S."/>
            <person name="Crupain M."/>
            <person name="Rangan U."/>
            <person name="Young S."/>
            <person name="Abouelleil A."/>
            <person name="Cao P."/>
            <person name="Chapman S.B."/>
            <person name="Griggs A."/>
            <person name="Priest M."/>
            <person name="Shea T."/>
            <person name="Wortman J."/>
            <person name="Nusbaum C."/>
            <person name="Birren B."/>
        </authorList>
    </citation>
    <scope>NUCLEOTIDE SEQUENCE [LARGE SCALE GENOMIC DNA]</scope>
    <source>
        <strain evidence="2 3">88EA1</strain>
    </source>
</reference>
<accession>A0AB37IHT5</accession>
<gene>
    <name evidence="2" type="ORF">EB03_01101</name>
</gene>